<organism evidence="2 3">
    <name type="scientific">Herbihabitans rhizosphaerae</name>
    <dbReference type="NCBI Taxonomy" id="1872711"/>
    <lineage>
        <taxon>Bacteria</taxon>
        <taxon>Bacillati</taxon>
        <taxon>Actinomycetota</taxon>
        <taxon>Actinomycetes</taxon>
        <taxon>Pseudonocardiales</taxon>
        <taxon>Pseudonocardiaceae</taxon>
        <taxon>Herbihabitans</taxon>
    </lineage>
</organism>
<dbReference type="InterPro" id="IPR007278">
    <property type="entry name" value="DUF397"/>
</dbReference>
<evidence type="ECO:0000313" key="3">
    <source>
        <dbReference type="Proteomes" id="UP000294257"/>
    </source>
</evidence>
<dbReference type="Proteomes" id="UP000294257">
    <property type="component" value="Unassembled WGS sequence"/>
</dbReference>
<dbReference type="AlphaFoldDB" id="A0A4Q7L674"/>
<keyword evidence="3" id="KW-1185">Reference proteome</keyword>
<dbReference type="EMBL" id="SGWQ01000001">
    <property type="protein sequence ID" value="RZS44350.1"/>
    <property type="molecule type" value="Genomic_DNA"/>
</dbReference>
<proteinExistence type="predicted"/>
<evidence type="ECO:0000313" key="2">
    <source>
        <dbReference type="EMBL" id="RZS44350.1"/>
    </source>
</evidence>
<sequence length="62" mass="6371">MNTPDLGELRWCKSSYSGNDGGDCVEIAALPSAAAIRDSKNPDGGALVLSHVAWRALGAALT</sequence>
<reference evidence="2 3" key="1">
    <citation type="submission" date="2019-02" db="EMBL/GenBank/DDBJ databases">
        <title>Genomic Encyclopedia of Type Strains, Phase IV (KMG-IV): sequencing the most valuable type-strain genomes for metagenomic binning, comparative biology and taxonomic classification.</title>
        <authorList>
            <person name="Goeker M."/>
        </authorList>
    </citation>
    <scope>NUCLEOTIDE SEQUENCE [LARGE SCALE GENOMIC DNA]</scope>
    <source>
        <strain evidence="2 3">DSM 101727</strain>
    </source>
</reference>
<dbReference type="OrthoDB" id="3430276at2"/>
<gene>
    <name evidence="2" type="ORF">EV193_101225</name>
</gene>
<name>A0A4Q7L674_9PSEU</name>
<accession>A0A4Q7L674</accession>
<protein>
    <submittedName>
        <fullName evidence="2">Uncharacterized protein DUF397</fullName>
    </submittedName>
</protein>
<evidence type="ECO:0000259" key="1">
    <source>
        <dbReference type="Pfam" id="PF04149"/>
    </source>
</evidence>
<dbReference type="Pfam" id="PF04149">
    <property type="entry name" value="DUF397"/>
    <property type="match status" value="1"/>
</dbReference>
<feature type="domain" description="DUF397" evidence="1">
    <location>
        <begin position="9"/>
        <end position="60"/>
    </location>
</feature>
<dbReference type="RefSeq" id="WP_130342043.1">
    <property type="nucleotide sequence ID" value="NZ_SGWQ01000001.1"/>
</dbReference>
<comment type="caution">
    <text evidence="2">The sequence shown here is derived from an EMBL/GenBank/DDBJ whole genome shotgun (WGS) entry which is preliminary data.</text>
</comment>